<dbReference type="Pfam" id="PF08241">
    <property type="entry name" value="Methyltransf_11"/>
    <property type="match status" value="1"/>
</dbReference>
<gene>
    <name evidence="2" type="ORF">NG799_06300</name>
</gene>
<dbReference type="Proteomes" id="UP001525890">
    <property type="component" value="Unassembled WGS sequence"/>
</dbReference>
<dbReference type="InterPro" id="IPR029063">
    <property type="entry name" value="SAM-dependent_MTases_sf"/>
</dbReference>
<name>A0ABT2MN92_9CYAN</name>
<keyword evidence="2" id="KW-0808">Transferase</keyword>
<dbReference type="GO" id="GO:0008168">
    <property type="term" value="F:methyltransferase activity"/>
    <property type="evidence" value="ECO:0007669"/>
    <property type="project" value="UniProtKB-KW"/>
</dbReference>
<keyword evidence="3" id="KW-1185">Reference proteome</keyword>
<dbReference type="SUPFAM" id="SSF53335">
    <property type="entry name" value="S-adenosyl-L-methionine-dependent methyltransferases"/>
    <property type="match status" value="1"/>
</dbReference>
<reference evidence="2 3" key="1">
    <citation type="journal article" date="2022" name="Front. Microbiol.">
        <title>High genomic differentiation and limited gene flow indicate recent cryptic speciation within the genus Laspinema (cyanobacteria).</title>
        <authorList>
            <person name="Stanojkovic A."/>
            <person name="Skoupy S."/>
            <person name="Skaloud P."/>
            <person name="Dvorak P."/>
        </authorList>
    </citation>
    <scope>NUCLEOTIDE SEQUENCE [LARGE SCALE GENOMIC DNA]</scope>
    <source>
        <strain evidence="2 3">D2a</strain>
    </source>
</reference>
<evidence type="ECO:0000313" key="2">
    <source>
        <dbReference type="EMBL" id="MCT7965942.1"/>
    </source>
</evidence>
<keyword evidence="2" id="KW-0489">Methyltransferase</keyword>
<dbReference type="Gene3D" id="3.40.50.150">
    <property type="entry name" value="Vaccinia Virus protein VP39"/>
    <property type="match status" value="1"/>
</dbReference>
<dbReference type="EMBL" id="JAMXFF010000006">
    <property type="protein sequence ID" value="MCT7965942.1"/>
    <property type="molecule type" value="Genomic_DNA"/>
</dbReference>
<proteinExistence type="predicted"/>
<dbReference type="RefSeq" id="WP_368005595.1">
    <property type="nucleotide sequence ID" value="NZ_JAMXFF010000006.1"/>
</dbReference>
<dbReference type="InterPro" id="IPR013216">
    <property type="entry name" value="Methyltransf_11"/>
</dbReference>
<organism evidence="2 3">
    <name type="scientific">Laspinema palackyanum D2a</name>
    <dbReference type="NCBI Taxonomy" id="2953684"/>
    <lineage>
        <taxon>Bacteria</taxon>
        <taxon>Bacillati</taxon>
        <taxon>Cyanobacteriota</taxon>
        <taxon>Cyanophyceae</taxon>
        <taxon>Oscillatoriophycideae</taxon>
        <taxon>Oscillatoriales</taxon>
        <taxon>Laspinemataceae</taxon>
        <taxon>Laspinema</taxon>
        <taxon>Laspinema palackyanum</taxon>
    </lineage>
</organism>
<dbReference type="GO" id="GO:0032259">
    <property type="term" value="P:methylation"/>
    <property type="evidence" value="ECO:0007669"/>
    <property type="project" value="UniProtKB-KW"/>
</dbReference>
<comment type="caution">
    <text evidence="2">The sequence shown here is derived from an EMBL/GenBank/DDBJ whole genome shotgun (WGS) entry which is preliminary data.</text>
</comment>
<evidence type="ECO:0000313" key="3">
    <source>
        <dbReference type="Proteomes" id="UP001525890"/>
    </source>
</evidence>
<evidence type="ECO:0000259" key="1">
    <source>
        <dbReference type="Pfam" id="PF08241"/>
    </source>
</evidence>
<feature type="domain" description="Methyltransferase type 11" evidence="1">
    <location>
        <begin position="65"/>
        <end position="119"/>
    </location>
</feature>
<accession>A0ABT2MN92</accession>
<protein>
    <submittedName>
        <fullName evidence="2">Class I SAM-dependent methyltransferase</fullName>
    </submittedName>
</protein>
<sequence length="215" mass="25046">MVNIHQLYAPFLRHFRRGRLQRFYARFEVQEATRVIDVGGDQFFWELAKEEGFPVPQVTVINLYENSTTLPENISWVVADGKNIPFEDSAFDIAFSNSVIEHLETWENQVQFASEIQRVAPNFFVQTPSYNFPVEPHFLTPFIHWLPKSIQHKVVRNFTVWGLVTRPTAEYCKNMVSELRLLTQKEMAILFPDSNLEIEQSLGLEKSLLAIGKRK</sequence>